<dbReference type="EMBL" id="FOJX01000001">
    <property type="protein sequence ID" value="SFA72235.1"/>
    <property type="molecule type" value="Genomic_DNA"/>
</dbReference>
<evidence type="ECO:0000313" key="6">
    <source>
        <dbReference type="EMBL" id="SFW15512.1"/>
    </source>
</evidence>
<protein>
    <submittedName>
        <fullName evidence="6">8-oxo-dGTP diphosphatase</fullName>
    </submittedName>
</protein>
<dbReference type="PANTHER" id="PTHR43736:SF1">
    <property type="entry name" value="DIHYDRONEOPTERIN TRIPHOSPHATE DIPHOSPHATASE"/>
    <property type="match status" value="1"/>
</dbReference>
<keyword evidence="7" id="KW-1185">Reference proteome</keyword>
<evidence type="ECO:0000313" key="5">
    <source>
        <dbReference type="EMBL" id="SFA72235.1"/>
    </source>
</evidence>
<accession>A0A1K1LXE2</accession>
<dbReference type="Pfam" id="PF00293">
    <property type="entry name" value="NUDIX"/>
    <property type="match status" value="1"/>
</dbReference>
<gene>
    <name evidence="6" type="ORF">SAMN02910323_0420</name>
    <name evidence="5" type="ORF">SAMN05216587_101344</name>
    <name evidence="4" type="ORF">SAMN05660648_01923</name>
</gene>
<evidence type="ECO:0000256" key="2">
    <source>
        <dbReference type="ARBA" id="ARBA00022801"/>
    </source>
</evidence>
<dbReference type="Proteomes" id="UP000183843">
    <property type="component" value="Unassembled WGS sequence"/>
</dbReference>
<dbReference type="InterPro" id="IPR000086">
    <property type="entry name" value="NUDIX_hydrolase_dom"/>
</dbReference>
<dbReference type="GO" id="GO:0016787">
    <property type="term" value="F:hydrolase activity"/>
    <property type="evidence" value="ECO:0007669"/>
    <property type="project" value="UniProtKB-KW"/>
</dbReference>
<dbReference type="EMBL" id="FNQG01000008">
    <property type="protein sequence ID" value="SEA09839.1"/>
    <property type="molecule type" value="Genomic_DNA"/>
</dbReference>
<dbReference type="InterPro" id="IPR054105">
    <property type="entry name" value="WHD_NrtR"/>
</dbReference>
<dbReference type="CDD" id="cd18873">
    <property type="entry name" value="NUDIX_NadM_like"/>
    <property type="match status" value="1"/>
</dbReference>
<dbReference type="Proteomes" id="UP000183469">
    <property type="component" value="Unassembled WGS sequence"/>
</dbReference>
<sequence>MDDEKEFLAHYDASKYERPSVTADIVIFTIDEDNELNVLLIKRGGHPYKDHWAIPGGFLEAGKESIDEAAARELYEETGVKVSDSIDLRQLVTVGSPNRDPRTHVVSVVYTALVPKGLLHIKAGDDAKEAKLFKIRKGYDENGDLSLYFVGDKCSITLKNLAFDHDELIITALKRLRGRLNYTDDAFTLLKDKSRFDILELLRVHEAILFQQLDKSNFRRMFLRDYVGKHRVKELGQYEQEGKRKTTLYKYLGSEYDF</sequence>
<dbReference type="InterPro" id="IPR020476">
    <property type="entry name" value="Nudix_hydrolase"/>
</dbReference>
<dbReference type="PANTHER" id="PTHR43736">
    <property type="entry name" value="ADP-RIBOSE PYROPHOSPHATASE"/>
    <property type="match status" value="1"/>
</dbReference>
<dbReference type="Gene3D" id="3.90.79.10">
    <property type="entry name" value="Nucleoside Triphosphate Pyrophosphohydrolase"/>
    <property type="match status" value="1"/>
</dbReference>
<dbReference type="OrthoDB" id="9786141at2"/>
<evidence type="ECO:0000313" key="7">
    <source>
        <dbReference type="Proteomes" id="UP000182958"/>
    </source>
</evidence>
<feature type="domain" description="Nudix hydrolase" evidence="3">
    <location>
        <begin position="20"/>
        <end position="162"/>
    </location>
</feature>
<evidence type="ECO:0000313" key="4">
    <source>
        <dbReference type="EMBL" id="SEA09839.1"/>
    </source>
</evidence>
<dbReference type="AlphaFoldDB" id="A0A1K1LXE2"/>
<dbReference type="Pfam" id="PF21906">
    <property type="entry name" value="WHD_NrtR"/>
    <property type="match status" value="1"/>
</dbReference>
<organism evidence="6 7">
    <name type="scientific">Selenomonas ruminantium</name>
    <dbReference type="NCBI Taxonomy" id="971"/>
    <lineage>
        <taxon>Bacteria</taxon>
        <taxon>Bacillati</taxon>
        <taxon>Bacillota</taxon>
        <taxon>Negativicutes</taxon>
        <taxon>Selenomonadales</taxon>
        <taxon>Selenomonadaceae</taxon>
        <taxon>Selenomonas</taxon>
    </lineage>
</organism>
<name>A0A1K1LXE2_SELRU</name>
<dbReference type="InterPro" id="IPR036388">
    <property type="entry name" value="WH-like_DNA-bd_sf"/>
</dbReference>
<comment type="similarity">
    <text evidence="1">Belongs to the Nudix hydrolase family.</text>
</comment>
<evidence type="ECO:0000313" key="8">
    <source>
        <dbReference type="Proteomes" id="UP000183469"/>
    </source>
</evidence>
<dbReference type="RefSeq" id="WP_081350038.1">
    <property type="nucleotide sequence ID" value="NZ_FNQG01000008.1"/>
</dbReference>
<proteinExistence type="inferred from homology"/>
<dbReference type="EMBL" id="FPJA01000004">
    <property type="protein sequence ID" value="SFW15512.1"/>
    <property type="molecule type" value="Genomic_DNA"/>
</dbReference>
<reference evidence="7" key="2">
    <citation type="submission" date="2016-11" db="EMBL/GenBank/DDBJ databases">
        <authorList>
            <person name="Varghese N."/>
            <person name="Submissions S."/>
        </authorList>
    </citation>
    <scope>NUCLEOTIDE SEQUENCE [LARGE SCALE GENOMIC DNA]</scope>
    <source>
        <strain evidence="7">C3</strain>
    </source>
</reference>
<dbReference type="InterPro" id="IPR015797">
    <property type="entry name" value="NUDIX_hydrolase-like_dom_sf"/>
</dbReference>
<dbReference type="Proteomes" id="UP000182958">
    <property type="component" value="Unassembled WGS sequence"/>
</dbReference>
<dbReference type="Gene3D" id="1.10.10.10">
    <property type="entry name" value="Winged helix-like DNA-binding domain superfamily/Winged helix DNA-binding domain"/>
    <property type="match status" value="1"/>
</dbReference>
<reference evidence="6" key="3">
    <citation type="submission" date="2016-11" db="EMBL/GenBank/DDBJ databases">
        <authorList>
            <person name="Jaros S."/>
            <person name="Januszkiewicz K."/>
            <person name="Wedrychowicz H."/>
        </authorList>
    </citation>
    <scope>NUCLEOTIDE SEQUENCE [LARGE SCALE GENOMIC DNA]</scope>
    <source>
        <strain evidence="6">C3</strain>
    </source>
</reference>
<keyword evidence="2" id="KW-0378">Hydrolase</keyword>
<reference evidence="8 9" key="1">
    <citation type="submission" date="2016-10" db="EMBL/GenBank/DDBJ databases">
        <authorList>
            <person name="de Groot N.N."/>
        </authorList>
    </citation>
    <scope>NUCLEOTIDE SEQUENCE [LARGE SCALE GENOMIC DNA]</scope>
    <source>
        <strain evidence="4 8">DSM 2872</strain>
        <strain evidence="5 9">L14</strain>
    </source>
</reference>
<dbReference type="SUPFAM" id="SSF55811">
    <property type="entry name" value="Nudix"/>
    <property type="match status" value="1"/>
</dbReference>
<evidence type="ECO:0000313" key="9">
    <source>
        <dbReference type="Proteomes" id="UP000183843"/>
    </source>
</evidence>
<evidence type="ECO:0000259" key="3">
    <source>
        <dbReference type="PROSITE" id="PS51462"/>
    </source>
</evidence>
<dbReference type="PRINTS" id="PR00502">
    <property type="entry name" value="NUDIXFAMILY"/>
</dbReference>
<evidence type="ECO:0000256" key="1">
    <source>
        <dbReference type="ARBA" id="ARBA00005582"/>
    </source>
</evidence>
<dbReference type="PROSITE" id="PS51462">
    <property type="entry name" value="NUDIX"/>
    <property type="match status" value="1"/>
</dbReference>